<feature type="compositionally biased region" description="Basic residues" evidence="2">
    <location>
        <begin position="150"/>
        <end position="170"/>
    </location>
</feature>
<feature type="region of interest" description="Disordered" evidence="2">
    <location>
        <begin position="150"/>
        <end position="183"/>
    </location>
</feature>
<gene>
    <name evidence="3" type="ORF">M0813_18395</name>
</gene>
<dbReference type="Proteomes" id="UP001150062">
    <property type="component" value="Unassembled WGS sequence"/>
</dbReference>
<organism evidence="3 4">
    <name type="scientific">Anaeramoeba flamelloides</name>
    <dbReference type="NCBI Taxonomy" id="1746091"/>
    <lineage>
        <taxon>Eukaryota</taxon>
        <taxon>Metamonada</taxon>
        <taxon>Anaeramoebidae</taxon>
        <taxon>Anaeramoeba</taxon>
    </lineage>
</organism>
<comment type="caution">
    <text evidence="3">The sequence shown here is derived from an EMBL/GenBank/DDBJ whole genome shotgun (WGS) entry which is preliminary data.</text>
</comment>
<evidence type="ECO:0000256" key="1">
    <source>
        <dbReference type="SAM" id="Coils"/>
    </source>
</evidence>
<keyword evidence="4" id="KW-1185">Reference proteome</keyword>
<reference evidence="3" key="1">
    <citation type="submission" date="2022-08" db="EMBL/GenBank/DDBJ databases">
        <title>Novel sulfate-reducing endosymbionts in the free-living metamonad Anaeramoeba.</title>
        <authorList>
            <person name="Jerlstrom-Hultqvist J."/>
            <person name="Cepicka I."/>
            <person name="Gallot-Lavallee L."/>
            <person name="Salas-Leiva D."/>
            <person name="Curtis B.A."/>
            <person name="Zahonova K."/>
            <person name="Pipaliya S."/>
            <person name="Dacks J."/>
            <person name="Roger A.J."/>
        </authorList>
    </citation>
    <scope>NUCLEOTIDE SEQUENCE</scope>
    <source>
        <strain evidence="3">Schooner1</strain>
    </source>
</reference>
<sequence length="956" mass="114360">MSTQIRESSSVTNCTTLEDDMLSVNAIETIEEEEEKMNWGDLIIEELGREDIVKYHEENPKIKTTLIQSLKFEKLINFQNKYLQNLKISKIKNFLCDFPILNFDEKNQNFFLTYHETKKNEVIFENSGINISNENDENFELIDQNLINKKGKKKKKKKKKRKRKEKKKKKIQDYASYSSDLSSDHNENDLDYIFLKNFSDNSSEENILIGDKELNKNQNSLKTEDENNNVFLNFFQKPLNENETMFDLKSDPLVLKKIILKKMSFDNKLDVSMIDLLDICIESNIPLTALDKILKVCYSLLLRNPPRTTLYRSEKGLSNYVKNNFDFVKTRIANFIDDEKNLVEHPYIPLNESLRQFLSIDYLRKNLILKPDHGSDPNNKNFSPQQFTSLKNFEKKVLNNLEEDEIPICISFFYDHHEVNKKQNVGGFYFFIENLPVWWARRDESIFLISNILEEFNFYSYQHLLNLQKELLSLKQGFIFEKQKYKVFFLKFYSDSKEINQAVGRKDPNAHNQCPYCDQVSIPKKNFQNNEYYSSKIKRHKRNVEEFKENWKKLKNSKNPKEARKIAKNFKDNAILKQKSNIWIEVLNFDPTSYEYFVLDPLHLYLIGIGKKSVQFLIEKRKKIWKVVLLRLDKFFPKEKEKITSKPPDFPNLRKFKLKSSGDNFYKFYQILPILLIDLDVNLFNYFKLFSKLLENIYYPFRNEKMDDDLGVLNEKVLEQHLKFFHEIYKQIHQPNLHRSLHFADNVKLNGGIFCSVIPFEKFHQNFRNRNAKLAKSLLLKNLCFKEMKKKYLKLKKVEEIKKLKPRILRKGQKLQTFIINNHIFKLNNFVTLYENTKYYRIKEISVSTTKNPKIQVKLIPLKINQNVFYFKKNTFIHDNHNEIIRSINDLQKRVHLYKPFFENSSQQYKYWVLNNNYHSHQPLNLKFKYKRYPNLKPIIDPNLPILNAQNKKKLI</sequence>
<evidence type="ECO:0000313" key="3">
    <source>
        <dbReference type="EMBL" id="KAJ6247761.1"/>
    </source>
</evidence>
<name>A0ABQ8YT45_9EUKA</name>
<evidence type="ECO:0000256" key="2">
    <source>
        <dbReference type="SAM" id="MobiDB-lite"/>
    </source>
</evidence>
<accession>A0ABQ8YT45</accession>
<proteinExistence type="predicted"/>
<keyword evidence="1" id="KW-0175">Coiled coil</keyword>
<dbReference type="EMBL" id="JAOAOG010000122">
    <property type="protein sequence ID" value="KAJ6247761.1"/>
    <property type="molecule type" value="Genomic_DNA"/>
</dbReference>
<feature type="coiled-coil region" evidence="1">
    <location>
        <begin position="530"/>
        <end position="557"/>
    </location>
</feature>
<evidence type="ECO:0000313" key="4">
    <source>
        <dbReference type="Proteomes" id="UP001150062"/>
    </source>
</evidence>
<protein>
    <submittedName>
        <fullName evidence="3">Anillin/rhotekin rtkn</fullName>
    </submittedName>
</protein>